<evidence type="ECO:0000313" key="1">
    <source>
        <dbReference type="EMBL" id="MBB4683586.1"/>
    </source>
</evidence>
<reference evidence="1 2" key="1">
    <citation type="submission" date="2020-08" db="EMBL/GenBank/DDBJ databases">
        <title>Sequencing the genomes of 1000 actinobacteria strains.</title>
        <authorList>
            <person name="Klenk H.-P."/>
        </authorList>
    </citation>
    <scope>NUCLEOTIDE SEQUENCE [LARGE SCALE GENOMIC DNA]</scope>
    <source>
        <strain evidence="1 2">DSM 45859</strain>
    </source>
</reference>
<organism evidence="1 2">
    <name type="scientific">Amycolatopsis jiangsuensis</name>
    <dbReference type="NCBI Taxonomy" id="1181879"/>
    <lineage>
        <taxon>Bacteria</taxon>
        <taxon>Bacillati</taxon>
        <taxon>Actinomycetota</taxon>
        <taxon>Actinomycetes</taxon>
        <taxon>Pseudonocardiales</taxon>
        <taxon>Pseudonocardiaceae</taxon>
        <taxon>Amycolatopsis</taxon>
    </lineage>
</organism>
<dbReference type="EMBL" id="JACHMG010000001">
    <property type="protein sequence ID" value="MBB4683586.1"/>
    <property type="molecule type" value="Genomic_DNA"/>
</dbReference>
<sequence>MICVSDDGTNVGGVEKSPLSKAAWDRRTPWQSYYRRVGHTDIDYWRGGARNVTYQRLEVGSESIDDAIDAIFSLFHFGDVLAARERESGRSGSYLATMDPGYAVQFADLELPAGITRAGENRVRFTNVAVAYFRGEPVTETFVDADDRLYLPGGEEPCQLVRER</sequence>
<proteinExistence type="predicted"/>
<dbReference type="AlphaFoldDB" id="A0A840IMM1"/>
<accession>A0A840IMM1</accession>
<evidence type="ECO:0000313" key="2">
    <source>
        <dbReference type="Proteomes" id="UP000581769"/>
    </source>
</evidence>
<dbReference type="RefSeq" id="WP_184778166.1">
    <property type="nucleotide sequence ID" value="NZ_JACHMG010000001.1"/>
</dbReference>
<protein>
    <submittedName>
        <fullName evidence="1">Uncharacterized protein</fullName>
    </submittedName>
</protein>
<gene>
    <name evidence="1" type="ORF">BJY18_001071</name>
</gene>
<comment type="caution">
    <text evidence="1">The sequence shown here is derived from an EMBL/GenBank/DDBJ whole genome shotgun (WGS) entry which is preliminary data.</text>
</comment>
<dbReference type="Proteomes" id="UP000581769">
    <property type="component" value="Unassembled WGS sequence"/>
</dbReference>
<name>A0A840IMM1_9PSEU</name>
<keyword evidence="2" id="KW-1185">Reference proteome</keyword>